<dbReference type="CDD" id="cd02440">
    <property type="entry name" value="AdoMet_MTases"/>
    <property type="match status" value="1"/>
</dbReference>
<evidence type="ECO:0000256" key="3">
    <source>
        <dbReference type="ARBA" id="ARBA00022691"/>
    </source>
</evidence>
<dbReference type="InterPro" id="IPR029063">
    <property type="entry name" value="SAM-dependent_MTases_sf"/>
</dbReference>
<sequence>MELTPLLEDYIEKNSSEEPTLLKELRRETFLKTTQPHMLSGLLQGRLLSMISKLISPRLIIEIGTFTGYATLCLAEGLSESGKIITVDNNYETAYIPKKYFQKSEFYKKINFILDDAINVIQRINEEIDMVFLDADKKNYNKYVEMLKPKLRSGGIIIADNILWKGKVVGNFKDKKTESIREFNSYIRSDSSLEVIILPIRDGISIIRKK</sequence>
<dbReference type="Gene3D" id="3.40.50.150">
    <property type="entry name" value="Vaccinia Virus protein VP39"/>
    <property type="match status" value="1"/>
</dbReference>
<evidence type="ECO:0000256" key="1">
    <source>
        <dbReference type="ARBA" id="ARBA00022603"/>
    </source>
</evidence>
<protein>
    <submittedName>
        <fullName evidence="4">Predicted O-methyltransferase YrrM</fullName>
    </submittedName>
</protein>
<evidence type="ECO:0000313" key="5">
    <source>
        <dbReference type="Proteomes" id="UP000182761"/>
    </source>
</evidence>
<dbReference type="InterPro" id="IPR002935">
    <property type="entry name" value="SAM_O-MeTrfase"/>
</dbReference>
<dbReference type="STRING" id="1586267.GCA_001418685_00712"/>
<dbReference type="PROSITE" id="PS51682">
    <property type="entry name" value="SAM_OMT_I"/>
    <property type="match status" value="1"/>
</dbReference>
<dbReference type="EMBL" id="FCOR01000003">
    <property type="protein sequence ID" value="CVK15877.1"/>
    <property type="molecule type" value="Genomic_DNA"/>
</dbReference>
<dbReference type="GO" id="GO:0008757">
    <property type="term" value="F:S-adenosylmethionine-dependent methyltransferase activity"/>
    <property type="evidence" value="ECO:0007669"/>
    <property type="project" value="TreeGrafter"/>
</dbReference>
<name>A0A0X3ANZ9_9FLAO</name>
<gene>
    <name evidence="4" type="ORF">Ga0061079_103188</name>
</gene>
<dbReference type="GO" id="GO:0032259">
    <property type="term" value="P:methylation"/>
    <property type="evidence" value="ECO:0007669"/>
    <property type="project" value="UniProtKB-KW"/>
</dbReference>
<evidence type="ECO:0000313" key="4">
    <source>
        <dbReference type="EMBL" id="CVK15877.1"/>
    </source>
</evidence>
<keyword evidence="2 4" id="KW-0808">Transferase</keyword>
<dbReference type="OrthoDB" id="9799672at2"/>
<dbReference type="Proteomes" id="UP000182761">
    <property type="component" value="Unassembled WGS sequence"/>
</dbReference>
<keyword evidence="3" id="KW-0949">S-adenosyl-L-methionine</keyword>
<dbReference type="SUPFAM" id="SSF53335">
    <property type="entry name" value="S-adenosyl-L-methionine-dependent methyltransferases"/>
    <property type="match status" value="1"/>
</dbReference>
<dbReference type="RefSeq" id="WP_055425099.1">
    <property type="nucleotide sequence ID" value="NZ_FCOR01000003.1"/>
</dbReference>
<keyword evidence="5" id="KW-1185">Reference proteome</keyword>
<evidence type="ECO:0000256" key="2">
    <source>
        <dbReference type="ARBA" id="ARBA00022679"/>
    </source>
</evidence>
<reference evidence="4 5" key="1">
    <citation type="submission" date="2016-01" db="EMBL/GenBank/DDBJ databases">
        <authorList>
            <person name="McClelland M."/>
            <person name="Jain A."/>
            <person name="Saraogi P."/>
            <person name="Mendelson R."/>
            <person name="Westerman R."/>
            <person name="SanMiguel P."/>
            <person name="Csonka L."/>
        </authorList>
    </citation>
    <scope>NUCLEOTIDE SEQUENCE [LARGE SCALE GENOMIC DNA]</scope>
    <source>
        <strain evidence="4 5">R-53146</strain>
    </source>
</reference>
<keyword evidence="1 4" id="KW-0489">Methyltransferase</keyword>
<dbReference type="Pfam" id="PF01596">
    <property type="entry name" value="Methyltransf_3"/>
    <property type="match status" value="1"/>
</dbReference>
<dbReference type="AlphaFoldDB" id="A0A0X3ANZ9"/>
<proteinExistence type="predicted"/>
<dbReference type="InterPro" id="IPR050362">
    <property type="entry name" value="Cation-dep_OMT"/>
</dbReference>
<organism evidence="4 5">
    <name type="scientific">Apibacter mensalis</name>
    <dbReference type="NCBI Taxonomy" id="1586267"/>
    <lineage>
        <taxon>Bacteria</taxon>
        <taxon>Pseudomonadati</taxon>
        <taxon>Bacteroidota</taxon>
        <taxon>Flavobacteriia</taxon>
        <taxon>Flavobacteriales</taxon>
        <taxon>Weeksellaceae</taxon>
        <taxon>Apibacter</taxon>
    </lineage>
</organism>
<accession>A0A0X3ANZ9</accession>
<dbReference type="PANTHER" id="PTHR10509:SF14">
    <property type="entry name" value="CAFFEOYL-COA O-METHYLTRANSFERASE 3-RELATED"/>
    <property type="match status" value="1"/>
</dbReference>
<dbReference type="GO" id="GO:0008171">
    <property type="term" value="F:O-methyltransferase activity"/>
    <property type="evidence" value="ECO:0007669"/>
    <property type="project" value="InterPro"/>
</dbReference>
<dbReference type="PANTHER" id="PTHR10509">
    <property type="entry name" value="O-METHYLTRANSFERASE-RELATED"/>
    <property type="match status" value="1"/>
</dbReference>